<dbReference type="CDD" id="cd04301">
    <property type="entry name" value="NAT_SF"/>
    <property type="match status" value="1"/>
</dbReference>
<dbReference type="InterPro" id="IPR016181">
    <property type="entry name" value="Acyl_CoA_acyltransferase"/>
</dbReference>
<reference evidence="4" key="1">
    <citation type="submission" date="2021-04" db="EMBL/GenBank/DDBJ databases">
        <title>Genome based classification of Actinospica acidithermotolerans sp. nov., an actinobacterium isolated from an Indonesian hot spring.</title>
        <authorList>
            <person name="Kusuma A.B."/>
            <person name="Putra K.E."/>
            <person name="Nafisah S."/>
            <person name="Loh J."/>
            <person name="Nouioui I."/>
            <person name="Goodfellow M."/>
        </authorList>
    </citation>
    <scope>NUCLEOTIDE SEQUENCE</scope>
    <source>
        <strain evidence="4">CSCA 57</strain>
    </source>
</reference>
<feature type="domain" description="N-acetyltransferase" evidence="3">
    <location>
        <begin position="3"/>
        <end position="165"/>
    </location>
</feature>
<dbReference type="PROSITE" id="PS51186">
    <property type="entry name" value="GNAT"/>
    <property type="match status" value="1"/>
</dbReference>
<dbReference type="InterPro" id="IPR050832">
    <property type="entry name" value="Bact_Acetyltransf"/>
</dbReference>
<dbReference type="EMBL" id="JAGSOG010000088">
    <property type="protein sequence ID" value="MBR7835255.1"/>
    <property type="molecule type" value="Genomic_DNA"/>
</dbReference>
<name>A0A941EQ26_9ACTN</name>
<dbReference type="Gene3D" id="3.40.630.30">
    <property type="match status" value="1"/>
</dbReference>
<dbReference type="PANTHER" id="PTHR43877">
    <property type="entry name" value="AMINOALKYLPHOSPHONATE N-ACETYLTRANSFERASE-RELATED-RELATED"/>
    <property type="match status" value="1"/>
</dbReference>
<comment type="caution">
    <text evidence="4">The sequence shown here is derived from an EMBL/GenBank/DDBJ whole genome shotgun (WGS) entry which is preliminary data.</text>
</comment>
<evidence type="ECO:0000259" key="3">
    <source>
        <dbReference type="PROSITE" id="PS51186"/>
    </source>
</evidence>
<evidence type="ECO:0000313" key="4">
    <source>
        <dbReference type="EMBL" id="MBR7835255.1"/>
    </source>
</evidence>
<dbReference type="RefSeq" id="WP_212529748.1">
    <property type="nucleotide sequence ID" value="NZ_JAGSOG010000088.1"/>
</dbReference>
<evidence type="ECO:0000313" key="5">
    <source>
        <dbReference type="Proteomes" id="UP000675781"/>
    </source>
</evidence>
<dbReference type="Proteomes" id="UP000675781">
    <property type="component" value="Unassembled WGS sequence"/>
</dbReference>
<dbReference type="SUPFAM" id="SSF55729">
    <property type="entry name" value="Acyl-CoA N-acyltransferases (Nat)"/>
    <property type="match status" value="1"/>
</dbReference>
<organism evidence="4 5">
    <name type="scientific">Actinospica durhamensis</name>
    <dbReference type="NCBI Taxonomy" id="1508375"/>
    <lineage>
        <taxon>Bacteria</taxon>
        <taxon>Bacillati</taxon>
        <taxon>Actinomycetota</taxon>
        <taxon>Actinomycetes</taxon>
        <taxon>Catenulisporales</taxon>
        <taxon>Actinospicaceae</taxon>
        <taxon>Actinospica</taxon>
    </lineage>
</organism>
<dbReference type="PANTHER" id="PTHR43877:SF2">
    <property type="entry name" value="AMINOALKYLPHOSPHONATE N-ACETYLTRANSFERASE-RELATED"/>
    <property type="match status" value="1"/>
</dbReference>
<dbReference type="InterPro" id="IPR000182">
    <property type="entry name" value="GNAT_dom"/>
</dbReference>
<protein>
    <submittedName>
        <fullName evidence="4">GNAT family N-acetyltransferase</fullName>
    </submittedName>
</protein>
<dbReference type="Pfam" id="PF00583">
    <property type="entry name" value="Acetyltransf_1"/>
    <property type="match status" value="1"/>
</dbReference>
<keyword evidence="5" id="KW-1185">Reference proteome</keyword>
<keyword evidence="2" id="KW-0012">Acyltransferase</keyword>
<evidence type="ECO:0000256" key="2">
    <source>
        <dbReference type="ARBA" id="ARBA00023315"/>
    </source>
</evidence>
<evidence type="ECO:0000256" key="1">
    <source>
        <dbReference type="ARBA" id="ARBA00022679"/>
    </source>
</evidence>
<sequence length="174" mass="19297">MDLLVREAREDELDRIGEVTAEVYGGEGLAGPEYLLVLRDARARWASPATTLLVAMDDGTDDILGTVVLAEPGSPWQDVAEDGEVEFRMLATVPAARGRGVGESLVRRCIERARSAGASRLVLSTGPEMTTAHRLYERLGFVRVPERDWRPRPEMTEMLRAYMLPLQDQGQSRS</sequence>
<keyword evidence="1" id="KW-0808">Transferase</keyword>
<proteinExistence type="predicted"/>
<gene>
    <name evidence="4" type="ORF">KDL01_18420</name>
</gene>
<dbReference type="GO" id="GO:0016747">
    <property type="term" value="F:acyltransferase activity, transferring groups other than amino-acyl groups"/>
    <property type="evidence" value="ECO:0007669"/>
    <property type="project" value="InterPro"/>
</dbReference>
<dbReference type="AlphaFoldDB" id="A0A941EQ26"/>
<accession>A0A941EQ26</accession>